<dbReference type="GO" id="GO:0005829">
    <property type="term" value="C:cytosol"/>
    <property type="evidence" value="ECO:0007669"/>
    <property type="project" value="TreeGrafter"/>
</dbReference>
<evidence type="ECO:0000256" key="1">
    <source>
        <dbReference type="ARBA" id="ARBA00022723"/>
    </source>
</evidence>
<dbReference type="GO" id="GO:0016832">
    <property type="term" value="F:aldehyde-lyase activity"/>
    <property type="evidence" value="ECO:0007669"/>
    <property type="project" value="TreeGrafter"/>
</dbReference>
<keyword evidence="2" id="KW-0456">Lyase</keyword>
<reference evidence="4 5" key="1">
    <citation type="submission" date="2021-03" db="EMBL/GenBank/DDBJ databases">
        <title>Whole genome shotgun sequence of Actinoplanes toevensis NBRC 105298.</title>
        <authorList>
            <person name="Komaki H."/>
            <person name="Tamura T."/>
        </authorList>
    </citation>
    <scope>NUCLEOTIDE SEQUENCE [LARGE SCALE GENOMIC DNA]</scope>
    <source>
        <strain evidence="4 5">NBRC 105298</strain>
    </source>
</reference>
<sequence>MTGTEAARRLIADGCRVLANEGLVFGTLGHISARHGSGMLLRARGPADLGLQFSRAEEVVPATLAGDPLEESPYRLPVEHPLHGETLRLRPDVNAVVHAHPPAVVACTIAGLPLLPIAGAFDIPAARMAHDGIPTYRRSVLVRTPEIAQQMLDAMRDRPVCLLAGHGLIAVGDSVPQAVARAIAVDNLAKLTLQIAATGAPLVPIAEEDYQELPDLGGGLNDDTVWRHLVARLPTGGVQQ</sequence>
<dbReference type="SMART" id="SM01007">
    <property type="entry name" value="Aldolase_II"/>
    <property type="match status" value="1"/>
</dbReference>
<accession>A0A919T6C0</accession>
<dbReference type="Gene3D" id="3.40.225.10">
    <property type="entry name" value="Class II aldolase/adducin N-terminal domain"/>
    <property type="match status" value="1"/>
</dbReference>
<organism evidence="4 5">
    <name type="scientific">Paractinoplanes toevensis</name>
    <dbReference type="NCBI Taxonomy" id="571911"/>
    <lineage>
        <taxon>Bacteria</taxon>
        <taxon>Bacillati</taxon>
        <taxon>Actinomycetota</taxon>
        <taxon>Actinomycetes</taxon>
        <taxon>Micromonosporales</taxon>
        <taxon>Micromonosporaceae</taxon>
        <taxon>Paractinoplanes</taxon>
    </lineage>
</organism>
<name>A0A919T6C0_9ACTN</name>
<dbReference type="GO" id="GO:0046872">
    <property type="term" value="F:metal ion binding"/>
    <property type="evidence" value="ECO:0007669"/>
    <property type="project" value="UniProtKB-KW"/>
</dbReference>
<dbReference type="Pfam" id="PF00596">
    <property type="entry name" value="Aldolase_II"/>
    <property type="match status" value="1"/>
</dbReference>
<dbReference type="Proteomes" id="UP000677082">
    <property type="component" value="Unassembled WGS sequence"/>
</dbReference>
<dbReference type="InterPro" id="IPR001303">
    <property type="entry name" value="Aldolase_II/adducin_N"/>
</dbReference>
<dbReference type="PANTHER" id="PTHR22789">
    <property type="entry name" value="FUCULOSE PHOSPHATE ALDOLASE"/>
    <property type="match status" value="1"/>
</dbReference>
<gene>
    <name evidence="4" type="primary">fucA</name>
    <name evidence="4" type="ORF">Ato02nite_017710</name>
</gene>
<keyword evidence="1" id="KW-0479">Metal-binding</keyword>
<keyword evidence="5" id="KW-1185">Reference proteome</keyword>
<dbReference type="InterPro" id="IPR050197">
    <property type="entry name" value="Aldolase_class_II_sugar_metab"/>
</dbReference>
<dbReference type="GO" id="GO:0019323">
    <property type="term" value="P:pentose catabolic process"/>
    <property type="evidence" value="ECO:0007669"/>
    <property type="project" value="TreeGrafter"/>
</dbReference>
<dbReference type="SUPFAM" id="SSF53639">
    <property type="entry name" value="AraD/HMP-PK domain-like"/>
    <property type="match status" value="1"/>
</dbReference>
<proteinExistence type="predicted"/>
<evidence type="ECO:0000313" key="4">
    <source>
        <dbReference type="EMBL" id="GIM89978.1"/>
    </source>
</evidence>
<dbReference type="AlphaFoldDB" id="A0A919T6C0"/>
<dbReference type="RefSeq" id="WP_213005934.1">
    <property type="nucleotide sequence ID" value="NZ_BOQN01000022.1"/>
</dbReference>
<evidence type="ECO:0000256" key="2">
    <source>
        <dbReference type="ARBA" id="ARBA00023239"/>
    </source>
</evidence>
<dbReference type="EMBL" id="BOQN01000022">
    <property type="protein sequence ID" value="GIM89978.1"/>
    <property type="molecule type" value="Genomic_DNA"/>
</dbReference>
<feature type="domain" description="Class II aldolase/adducin N-terminal" evidence="3">
    <location>
        <begin position="9"/>
        <end position="193"/>
    </location>
</feature>
<evidence type="ECO:0000259" key="3">
    <source>
        <dbReference type="SMART" id="SM01007"/>
    </source>
</evidence>
<dbReference type="InterPro" id="IPR036409">
    <property type="entry name" value="Aldolase_II/adducin_N_sf"/>
</dbReference>
<evidence type="ECO:0000313" key="5">
    <source>
        <dbReference type="Proteomes" id="UP000677082"/>
    </source>
</evidence>
<comment type="caution">
    <text evidence="4">The sequence shown here is derived from an EMBL/GenBank/DDBJ whole genome shotgun (WGS) entry which is preliminary data.</text>
</comment>
<dbReference type="PANTHER" id="PTHR22789:SF0">
    <property type="entry name" value="3-OXO-TETRONATE 4-PHOSPHATE DECARBOXYLASE-RELATED"/>
    <property type="match status" value="1"/>
</dbReference>
<protein>
    <submittedName>
        <fullName evidence="4">Fuculose phosphate aldolase</fullName>
    </submittedName>
</protein>